<feature type="transmembrane region" description="Helical" evidence="8">
    <location>
        <begin position="126"/>
        <end position="143"/>
    </location>
</feature>
<reference evidence="11 12" key="1">
    <citation type="journal article" date="2018" name="Nat. Ecol. Evol.">
        <title>Pezizomycetes genomes reveal the molecular basis of ectomycorrhizal truffle lifestyle.</title>
        <authorList>
            <person name="Murat C."/>
            <person name="Payen T."/>
            <person name="Noel B."/>
            <person name="Kuo A."/>
            <person name="Morin E."/>
            <person name="Chen J."/>
            <person name="Kohler A."/>
            <person name="Krizsan K."/>
            <person name="Balestrini R."/>
            <person name="Da Silva C."/>
            <person name="Montanini B."/>
            <person name="Hainaut M."/>
            <person name="Levati E."/>
            <person name="Barry K.W."/>
            <person name="Belfiori B."/>
            <person name="Cichocki N."/>
            <person name="Clum A."/>
            <person name="Dockter R.B."/>
            <person name="Fauchery L."/>
            <person name="Guy J."/>
            <person name="Iotti M."/>
            <person name="Le Tacon F."/>
            <person name="Lindquist E.A."/>
            <person name="Lipzen A."/>
            <person name="Malagnac F."/>
            <person name="Mello A."/>
            <person name="Molinier V."/>
            <person name="Miyauchi S."/>
            <person name="Poulain J."/>
            <person name="Riccioni C."/>
            <person name="Rubini A."/>
            <person name="Sitrit Y."/>
            <person name="Splivallo R."/>
            <person name="Traeger S."/>
            <person name="Wang M."/>
            <person name="Zifcakova L."/>
            <person name="Wipf D."/>
            <person name="Zambonelli A."/>
            <person name="Paolocci F."/>
            <person name="Nowrousian M."/>
            <person name="Ottonello S."/>
            <person name="Baldrian P."/>
            <person name="Spatafora J.W."/>
            <person name="Henrissat B."/>
            <person name="Nagy L.G."/>
            <person name="Aury J.M."/>
            <person name="Wincker P."/>
            <person name="Grigoriev I.V."/>
            <person name="Bonfante P."/>
            <person name="Martin F.M."/>
        </authorList>
    </citation>
    <scope>NUCLEOTIDE SEQUENCE [LARGE SCALE GENOMIC DNA]</scope>
    <source>
        <strain evidence="11 12">120613-1</strain>
    </source>
</reference>
<dbReference type="Gene3D" id="1.20.1250.20">
    <property type="entry name" value="MFS general substrate transporter like domains"/>
    <property type="match status" value="2"/>
</dbReference>
<feature type="transmembrane region" description="Helical" evidence="8">
    <location>
        <begin position="35"/>
        <end position="53"/>
    </location>
</feature>
<evidence type="ECO:0000313" key="12">
    <source>
        <dbReference type="Proteomes" id="UP000276215"/>
    </source>
</evidence>
<keyword evidence="7 8" id="KW-0472">Membrane</keyword>
<feature type="region of interest" description="Disordered" evidence="9">
    <location>
        <begin position="256"/>
        <end position="281"/>
    </location>
</feature>
<feature type="transmembrane region" description="Helical" evidence="8">
    <location>
        <begin position="101"/>
        <end position="120"/>
    </location>
</feature>
<feature type="transmembrane region" description="Helical" evidence="8">
    <location>
        <begin position="411"/>
        <end position="434"/>
    </location>
</feature>
<evidence type="ECO:0000256" key="8">
    <source>
        <dbReference type="RuleBase" id="RU366033"/>
    </source>
</evidence>
<evidence type="ECO:0000256" key="7">
    <source>
        <dbReference type="ARBA" id="ARBA00023136"/>
    </source>
</evidence>
<dbReference type="Proteomes" id="UP000276215">
    <property type="component" value="Unassembled WGS sequence"/>
</dbReference>
<feature type="transmembrane region" description="Helical" evidence="8">
    <location>
        <begin position="475"/>
        <end position="492"/>
    </location>
</feature>
<feature type="domain" description="Major facilitator superfamily (MFS) profile" evidence="10">
    <location>
        <begin position="35"/>
        <end position="497"/>
    </location>
</feature>
<sequence>MGIISPLWRAPAVNPTNGKARSIPILNPVDKHGRVFFFSTFGFMIAFLSWYAFPPLLTKTIRADLKLSQNEVANSNVLGLSATLLVRIVIGPLCDRYGPRYCFAGLLLAGAIPTAMAGLVQSASGLLVLRFFIGVLGGTFVPCQVWSTGFYDRNVVGTANALTAGIGNAGGGITYFLMPAIFDFLVERHGLTPHKAWRVAFIVPFVLITATALGMLFLCEDTPTGPWSERSDRVRENVQKLADGVTVDATGRFTDVPTQTNDTLSAPPVSTPADGKKGSDSSVDVEIITQTEVIHELTTNEVMEVIFSRQCLMLSIPYACSFGGELTINSILGSYYYKNFHHLGQTKSGRWASMFGLLNVFFRPIGGIIADIIYKKTHSVWWKKHWLIFLGVAQGSVCLALGLINPHRKSIMFGLVAGLAFFMDAANEANFAVVPHVYPYANGVLSGMIGAAGNLGGVIFSIIFRYHDTRYDKAIWIMGVVMITLNIAVAWIRPVPKGFTDSRYLLSRP</sequence>
<accession>A0A3N4JH55</accession>
<feature type="transmembrane region" description="Helical" evidence="8">
    <location>
        <begin position="73"/>
        <end position="94"/>
    </location>
</feature>
<dbReference type="GO" id="GO:0042128">
    <property type="term" value="P:nitrate assimilation"/>
    <property type="evidence" value="ECO:0007669"/>
    <property type="project" value="UniProtKB-UniRule"/>
</dbReference>
<feature type="transmembrane region" description="Helical" evidence="8">
    <location>
        <begin position="155"/>
        <end position="177"/>
    </location>
</feature>
<proteinExistence type="inferred from homology"/>
<evidence type="ECO:0000256" key="9">
    <source>
        <dbReference type="SAM" id="MobiDB-lite"/>
    </source>
</evidence>
<evidence type="ECO:0000259" key="10">
    <source>
        <dbReference type="PROSITE" id="PS50850"/>
    </source>
</evidence>
<evidence type="ECO:0000256" key="1">
    <source>
        <dbReference type="ARBA" id="ARBA00004141"/>
    </source>
</evidence>
<keyword evidence="5 8" id="KW-1133">Transmembrane helix</keyword>
<dbReference type="SUPFAM" id="SSF103473">
    <property type="entry name" value="MFS general substrate transporter"/>
    <property type="match status" value="1"/>
</dbReference>
<dbReference type="FunFam" id="1.20.1250.20:FF:000382">
    <property type="entry name" value="Nitrate transporter CrnA"/>
    <property type="match status" value="1"/>
</dbReference>
<dbReference type="STRING" id="1336337.A0A3N4JH55"/>
<dbReference type="Pfam" id="PF07690">
    <property type="entry name" value="MFS_1"/>
    <property type="match status" value="1"/>
</dbReference>
<keyword evidence="3 8" id="KW-0813">Transport</keyword>
<dbReference type="GO" id="GO:0015113">
    <property type="term" value="F:nitrite transmembrane transporter activity"/>
    <property type="evidence" value="ECO:0007669"/>
    <property type="project" value="InterPro"/>
</dbReference>
<dbReference type="GO" id="GO:0015112">
    <property type="term" value="F:nitrate transmembrane transporter activity"/>
    <property type="evidence" value="ECO:0007669"/>
    <property type="project" value="UniProtKB-UniRule"/>
</dbReference>
<evidence type="ECO:0000256" key="3">
    <source>
        <dbReference type="ARBA" id="ARBA00022448"/>
    </source>
</evidence>
<keyword evidence="4 8" id="KW-0812">Transmembrane</keyword>
<keyword evidence="6 8" id="KW-0534">Nitrate assimilation</keyword>
<organism evidence="11 12">
    <name type="scientific">Choiromyces venosus 120613-1</name>
    <dbReference type="NCBI Taxonomy" id="1336337"/>
    <lineage>
        <taxon>Eukaryota</taxon>
        <taxon>Fungi</taxon>
        <taxon>Dikarya</taxon>
        <taxon>Ascomycota</taxon>
        <taxon>Pezizomycotina</taxon>
        <taxon>Pezizomycetes</taxon>
        <taxon>Pezizales</taxon>
        <taxon>Tuberaceae</taxon>
        <taxon>Choiromyces</taxon>
    </lineage>
</organism>
<dbReference type="GO" id="GO:0005886">
    <property type="term" value="C:plasma membrane"/>
    <property type="evidence" value="ECO:0007669"/>
    <property type="project" value="UniProtKB-SubCell"/>
</dbReference>
<comment type="similarity">
    <text evidence="2 8">Belongs to the major facilitator superfamily. Nitrate/nitrite porter (TC 2.A.1.8) family.</text>
</comment>
<gene>
    <name evidence="11" type="ORF">L873DRAFT_1836253</name>
</gene>
<feature type="transmembrane region" description="Helical" evidence="8">
    <location>
        <begin position="351"/>
        <end position="374"/>
    </location>
</feature>
<evidence type="ECO:0000313" key="11">
    <source>
        <dbReference type="EMBL" id="RPA97606.1"/>
    </source>
</evidence>
<dbReference type="EMBL" id="ML120402">
    <property type="protein sequence ID" value="RPA97606.1"/>
    <property type="molecule type" value="Genomic_DNA"/>
</dbReference>
<feature type="transmembrane region" description="Helical" evidence="8">
    <location>
        <begin position="440"/>
        <end position="463"/>
    </location>
</feature>
<comment type="subcellular location">
    <subcellularLocation>
        <location evidence="8">Cell membrane</location>
        <topology evidence="8">Multi-pass membrane protein</topology>
    </subcellularLocation>
    <subcellularLocation>
        <location evidence="1">Membrane</location>
        <topology evidence="1">Multi-pass membrane protein</topology>
    </subcellularLocation>
</comment>
<keyword evidence="8" id="KW-1003">Cell membrane</keyword>
<dbReference type="InterPro" id="IPR020846">
    <property type="entry name" value="MFS_dom"/>
</dbReference>
<dbReference type="InterPro" id="IPR044772">
    <property type="entry name" value="NO3_transporter"/>
</dbReference>
<dbReference type="PROSITE" id="PS50850">
    <property type="entry name" value="MFS"/>
    <property type="match status" value="1"/>
</dbReference>
<feature type="transmembrane region" description="Helical" evidence="8">
    <location>
        <begin position="386"/>
        <end position="404"/>
    </location>
</feature>
<dbReference type="NCBIfam" id="TIGR00886">
    <property type="entry name" value="2A0108"/>
    <property type="match status" value="1"/>
</dbReference>
<dbReference type="InterPro" id="IPR011701">
    <property type="entry name" value="MFS"/>
</dbReference>
<evidence type="ECO:0000256" key="2">
    <source>
        <dbReference type="ARBA" id="ARBA00008432"/>
    </source>
</evidence>
<dbReference type="PANTHER" id="PTHR23515">
    <property type="entry name" value="HIGH-AFFINITY NITRATE TRANSPORTER 2.3"/>
    <property type="match status" value="1"/>
</dbReference>
<dbReference type="AlphaFoldDB" id="A0A3N4JH55"/>
<dbReference type="InterPro" id="IPR004737">
    <property type="entry name" value="NO3_transporter_NarK/NarU-like"/>
</dbReference>
<evidence type="ECO:0000256" key="4">
    <source>
        <dbReference type="ARBA" id="ARBA00022692"/>
    </source>
</evidence>
<keyword evidence="12" id="KW-1185">Reference proteome</keyword>
<dbReference type="InterPro" id="IPR036259">
    <property type="entry name" value="MFS_trans_sf"/>
</dbReference>
<protein>
    <recommendedName>
        <fullName evidence="8">Nitrate/nitrite transporter</fullName>
    </recommendedName>
</protein>
<evidence type="ECO:0000256" key="5">
    <source>
        <dbReference type="ARBA" id="ARBA00022989"/>
    </source>
</evidence>
<name>A0A3N4JH55_9PEZI</name>
<evidence type="ECO:0000256" key="6">
    <source>
        <dbReference type="ARBA" id="ARBA00023063"/>
    </source>
</evidence>
<dbReference type="OrthoDB" id="434240at2759"/>
<feature type="transmembrane region" description="Helical" evidence="8">
    <location>
        <begin position="197"/>
        <end position="218"/>
    </location>
</feature>